<feature type="transmembrane region" description="Helical" evidence="1">
    <location>
        <begin position="7"/>
        <end position="29"/>
    </location>
</feature>
<evidence type="ECO:0000313" key="3">
    <source>
        <dbReference type="Proteomes" id="UP000054375"/>
    </source>
</evidence>
<evidence type="ECO:0000256" key="1">
    <source>
        <dbReference type="SAM" id="Phobius"/>
    </source>
</evidence>
<feature type="transmembrane region" description="Helical" evidence="1">
    <location>
        <begin position="35"/>
        <end position="53"/>
    </location>
</feature>
<evidence type="ECO:0008006" key="4">
    <source>
        <dbReference type="Google" id="ProtNLM"/>
    </source>
</evidence>
<accession>A0A101RR04</accession>
<keyword evidence="1" id="KW-1133">Transmembrane helix</keyword>
<comment type="caution">
    <text evidence="2">The sequence shown here is derived from an EMBL/GenBank/DDBJ whole genome shotgun (WGS) entry which is preliminary data.</text>
</comment>
<reference evidence="2 3" key="1">
    <citation type="submission" date="2015-10" db="EMBL/GenBank/DDBJ databases">
        <title>Draft genome sequence of Streptomyces griseorubiginosus DSM 40469, type strain for the species Streptomyces griseorubiginosus.</title>
        <authorList>
            <person name="Ruckert C."/>
            <person name="Winkler A."/>
            <person name="Kalinowski J."/>
            <person name="Kampfer P."/>
            <person name="Glaeser S."/>
        </authorList>
    </citation>
    <scope>NUCLEOTIDE SEQUENCE [LARGE SCALE GENOMIC DNA]</scope>
    <source>
        <strain evidence="2 3">DSM 40469</strain>
    </source>
</reference>
<name>A0A101RR04_9ACTN</name>
<dbReference type="AlphaFoldDB" id="A0A101RR04"/>
<evidence type="ECO:0000313" key="2">
    <source>
        <dbReference type="EMBL" id="KUN60167.1"/>
    </source>
</evidence>
<feature type="transmembrane region" description="Helical" evidence="1">
    <location>
        <begin position="60"/>
        <end position="79"/>
    </location>
</feature>
<keyword evidence="3" id="KW-1185">Reference proteome</keyword>
<dbReference type="EMBL" id="LMWV01000032">
    <property type="protein sequence ID" value="KUN60167.1"/>
    <property type="molecule type" value="Genomic_DNA"/>
</dbReference>
<gene>
    <name evidence="2" type="ORF">AQJ54_37460</name>
</gene>
<organism evidence="2 3">
    <name type="scientific">Streptomyces griseorubiginosus</name>
    <dbReference type="NCBI Taxonomy" id="67304"/>
    <lineage>
        <taxon>Bacteria</taxon>
        <taxon>Bacillati</taxon>
        <taxon>Actinomycetota</taxon>
        <taxon>Actinomycetes</taxon>
        <taxon>Kitasatosporales</taxon>
        <taxon>Streptomycetaceae</taxon>
        <taxon>Streptomyces</taxon>
    </lineage>
</organism>
<keyword evidence="1" id="KW-0812">Transmembrane</keyword>
<dbReference type="RefSeq" id="WP_062245350.1">
    <property type="nucleotide sequence ID" value="NZ_JBPJFL010000002.1"/>
</dbReference>
<dbReference type="Proteomes" id="UP000054375">
    <property type="component" value="Unassembled WGS sequence"/>
</dbReference>
<keyword evidence="1" id="KW-0472">Membrane</keyword>
<protein>
    <recommendedName>
        <fullName evidence="4">DUF3592 domain-containing protein</fullName>
    </recommendedName>
</protein>
<feature type="transmembrane region" description="Helical" evidence="1">
    <location>
        <begin position="169"/>
        <end position="187"/>
    </location>
</feature>
<proteinExistence type="predicted"/>
<sequence>MSRGRHRILSAIGIGCYALAAIAGLFVLADHQGSGLLVPLWIAHGVLLAVLLTKLAADETGLSAALLVVGASLVAVYIADLARDDLTLERRGERISATVVREWLDPDQSRADHTYDYALARRDGTRLPGPALQAGSGSFALGQRVTVLADPRGELRPRMPGDLDATRDVLSVGAFALIALSVVAATARRGATVSRRREERARLAEQEHILREALRTAAADPNGFVEVHPGHYPDVSHRRAAGIASELGLEPADDPGSWRFRG</sequence>